<evidence type="ECO:0000256" key="7">
    <source>
        <dbReference type="ARBA" id="ARBA00035399"/>
    </source>
</evidence>
<keyword evidence="4" id="KW-0496">Mitochondrion</keyword>
<dbReference type="PANTHER" id="PTHR21183">
    <property type="entry name" value="RIBOSOMAL PROTEIN L47, MITOCHONDRIAL-RELATED"/>
    <property type="match status" value="1"/>
</dbReference>
<evidence type="ECO:0000256" key="5">
    <source>
        <dbReference type="ARBA" id="ARBA00023274"/>
    </source>
</evidence>
<dbReference type="Proteomes" id="UP000789508">
    <property type="component" value="Unassembled WGS sequence"/>
</dbReference>
<dbReference type="AlphaFoldDB" id="A0A9N8ZLA5"/>
<keyword evidence="9" id="KW-1185">Reference proteome</keyword>
<protein>
    <recommendedName>
        <fullName evidence="6">Large ribosomal subunit protein uL29m</fullName>
    </recommendedName>
    <alternativeName>
        <fullName evidence="7">54S ribosomal protein L4, mitochondrial</fullName>
    </alternativeName>
</protein>
<reference evidence="8" key="1">
    <citation type="submission" date="2021-06" db="EMBL/GenBank/DDBJ databases">
        <authorList>
            <person name="Kallberg Y."/>
            <person name="Tangrot J."/>
            <person name="Rosling A."/>
        </authorList>
    </citation>
    <scope>NUCLEOTIDE SEQUENCE</scope>
    <source>
        <strain evidence="8">FL130A</strain>
    </source>
</reference>
<organism evidence="8 9">
    <name type="scientific">Ambispora leptoticha</name>
    <dbReference type="NCBI Taxonomy" id="144679"/>
    <lineage>
        <taxon>Eukaryota</taxon>
        <taxon>Fungi</taxon>
        <taxon>Fungi incertae sedis</taxon>
        <taxon>Mucoromycota</taxon>
        <taxon>Glomeromycotina</taxon>
        <taxon>Glomeromycetes</taxon>
        <taxon>Archaeosporales</taxon>
        <taxon>Ambisporaceae</taxon>
        <taxon>Ambispora</taxon>
    </lineage>
</organism>
<evidence type="ECO:0000256" key="6">
    <source>
        <dbReference type="ARBA" id="ARBA00035289"/>
    </source>
</evidence>
<dbReference type="InterPro" id="IPR038340">
    <property type="entry name" value="MRP-L47_sf"/>
</dbReference>
<evidence type="ECO:0000256" key="4">
    <source>
        <dbReference type="ARBA" id="ARBA00023128"/>
    </source>
</evidence>
<sequence length="259" mass="30793">MNFSILLKPSSQNRLNLKIITCFRRSLKTSQNPESTGTELVQKHRDVQGLYEFFLDGKKALATIDELKVGRSWRAAELRKKKFDDLHKLWYILLKERNMLATMKQEAKRFNKYEGPWAEAHQKRNFKCVKAMARIKFVLNERRVCYEYVKRTDPVYFGYKAKLEYEEKLKKEYGTDDITEAKEKAKETERKLTDKILSQIHMKSPRKKVEKFGMKKLRKKDEVPDIKDEVLGMKERKKVTVKKGFPGASKDKKKFHKKY</sequence>
<keyword evidence="3" id="KW-0689">Ribosomal protein</keyword>
<keyword evidence="5" id="KW-0687">Ribonucleoprotein</keyword>
<comment type="caution">
    <text evidence="8">The sequence shown here is derived from an EMBL/GenBank/DDBJ whole genome shotgun (WGS) entry which is preliminary data.</text>
</comment>
<dbReference type="Gene3D" id="6.10.330.20">
    <property type="match status" value="1"/>
</dbReference>
<comment type="subcellular location">
    <subcellularLocation>
        <location evidence="1">Mitochondrion</location>
    </subcellularLocation>
</comment>
<dbReference type="InterPro" id="IPR010729">
    <property type="entry name" value="Ribosomal_uL29_mit"/>
</dbReference>
<dbReference type="GO" id="GO:0032543">
    <property type="term" value="P:mitochondrial translation"/>
    <property type="evidence" value="ECO:0007669"/>
    <property type="project" value="TreeGrafter"/>
</dbReference>
<dbReference type="EMBL" id="CAJVPS010000630">
    <property type="protein sequence ID" value="CAG8499644.1"/>
    <property type="molecule type" value="Genomic_DNA"/>
</dbReference>
<gene>
    <name evidence="8" type="ORF">ALEPTO_LOCUS3418</name>
</gene>
<dbReference type="GO" id="GO:0005762">
    <property type="term" value="C:mitochondrial large ribosomal subunit"/>
    <property type="evidence" value="ECO:0007669"/>
    <property type="project" value="TreeGrafter"/>
</dbReference>
<evidence type="ECO:0000313" key="8">
    <source>
        <dbReference type="EMBL" id="CAG8499644.1"/>
    </source>
</evidence>
<evidence type="ECO:0000313" key="9">
    <source>
        <dbReference type="Proteomes" id="UP000789508"/>
    </source>
</evidence>
<dbReference type="Pfam" id="PF06984">
    <property type="entry name" value="MRP-L47"/>
    <property type="match status" value="1"/>
</dbReference>
<comment type="similarity">
    <text evidence="2">Belongs to the universal ribosomal protein uL29 family.</text>
</comment>
<accession>A0A9N8ZLA5</accession>
<dbReference type="OrthoDB" id="270763at2759"/>
<evidence type="ECO:0000256" key="1">
    <source>
        <dbReference type="ARBA" id="ARBA00004173"/>
    </source>
</evidence>
<evidence type="ECO:0000256" key="2">
    <source>
        <dbReference type="ARBA" id="ARBA00009254"/>
    </source>
</evidence>
<evidence type="ECO:0000256" key="3">
    <source>
        <dbReference type="ARBA" id="ARBA00022980"/>
    </source>
</evidence>
<proteinExistence type="inferred from homology"/>
<name>A0A9N8ZLA5_9GLOM</name>
<dbReference type="PANTHER" id="PTHR21183:SF18">
    <property type="entry name" value="LARGE RIBOSOMAL SUBUNIT PROTEIN UL29M"/>
    <property type="match status" value="1"/>
</dbReference>
<dbReference type="GO" id="GO:0003735">
    <property type="term" value="F:structural constituent of ribosome"/>
    <property type="evidence" value="ECO:0007669"/>
    <property type="project" value="InterPro"/>
</dbReference>